<feature type="transmembrane region" description="Helical" evidence="1">
    <location>
        <begin position="33"/>
        <end position="56"/>
    </location>
</feature>
<comment type="caution">
    <text evidence="2">The sequence shown here is derived from an EMBL/GenBank/DDBJ whole genome shotgun (WGS) entry which is preliminary data.</text>
</comment>
<gene>
    <name evidence="2" type="ORF">ADL28_42640</name>
</gene>
<dbReference type="GeneID" id="97432820"/>
<dbReference type="RefSeq" id="WP_059149180.1">
    <property type="nucleotide sequence ID" value="NZ_LLZJ01000424.1"/>
</dbReference>
<dbReference type="OrthoDB" id="164831at2"/>
<dbReference type="Pfam" id="PF11303">
    <property type="entry name" value="DUF3105"/>
    <property type="match status" value="1"/>
</dbReference>
<dbReference type="InterPro" id="IPR021454">
    <property type="entry name" value="DUF3105"/>
</dbReference>
<keyword evidence="1" id="KW-0812">Transmembrane</keyword>
<name>A0A0X3VFN0_STRVO</name>
<proteinExistence type="predicted"/>
<reference evidence="3" key="1">
    <citation type="submission" date="2015-10" db="EMBL/GenBank/DDBJ databases">
        <authorList>
            <person name="Ju K.-S."/>
            <person name="Doroghazi J.R."/>
            <person name="Metcalf W.W."/>
        </authorList>
    </citation>
    <scope>NUCLEOTIDE SEQUENCE [LARGE SCALE GENOMIC DNA]</scope>
    <source>
        <strain evidence="3">NRRL F-8817</strain>
    </source>
</reference>
<keyword evidence="1" id="KW-1133">Transmembrane helix</keyword>
<evidence type="ECO:0000313" key="3">
    <source>
        <dbReference type="Proteomes" id="UP000053413"/>
    </source>
</evidence>
<organism evidence="2 3">
    <name type="scientific">Streptomyces violaceusniger</name>
    <dbReference type="NCBI Taxonomy" id="68280"/>
    <lineage>
        <taxon>Bacteria</taxon>
        <taxon>Bacillati</taxon>
        <taxon>Actinomycetota</taxon>
        <taxon>Actinomycetes</taxon>
        <taxon>Kitasatosporales</taxon>
        <taxon>Streptomycetaceae</taxon>
        <taxon>Streptomyces</taxon>
        <taxon>Streptomyces violaceusniger group</taxon>
    </lineage>
</organism>
<keyword evidence="1" id="KW-0472">Membrane</keyword>
<accession>A0A0X3VFN0</accession>
<sequence>MGSKGSKTKGTAADRRAKIEELRRAEKARERRFRAITITSVAVIVAGLAVGGYFLVDASDKKDEKEAKVTSAVVQTGEFKGMKTWKNLGRTHVQGTVKYAMSPPVGGNHNQVWQNCNGDVYTKPLAKENAVHALEHGAVWVTYTDKASKEDVAALSERVKKTPYSMISPYQEQDAPIVLNAWGNQLDIEKASDPRVAAFFKKFVQGKQTPEPGAYCTNGKTS</sequence>
<protein>
    <recommendedName>
        <fullName evidence="4">DUF3105 domain-containing protein</fullName>
    </recommendedName>
</protein>
<dbReference type="EMBL" id="LLZJ01000424">
    <property type="protein sequence ID" value="KUL43589.1"/>
    <property type="molecule type" value="Genomic_DNA"/>
</dbReference>
<evidence type="ECO:0000256" key="1">
    <source>
        <dbReference type="SAM" id="Phobius"/>
    </source>
</evidence>
<dbReference type="AlphaFoldDB" id="A0A0X3VFN0"/>
<evidence type="ECO:0008006" key="4">
    <source>
        <dbReference type="Google" id="ProtNLM"/>
    </source>
</evidence>
<evidence type="ECO:0000313" key="2">
    <source>
        <dbReference type="EMBL" id="KUL43589.1"/>
    </source>
</evidence>
<dbReference type="Proteomes" id="UP000053413">
    <property type="component" value="Unassembled WGS sequence"/>
</dbReference>